<comment type="caution">
    <text evidence="8">The sequence shown here is derived from an EMBL/GenBank/DDBJ whole genome shotgun (WGS) entry which is preliminary data.</text>
</comment>
<dbReference type="CDD" id="cd16011">
    <property type="entry name" value="iPGM_like"/>
    <property type="match status" value="1"/>
</dbReference>
<evidence type="ECO:0000256" key="1">
    <source>
        <dbReference type="ARBA" id="ARBA00000370"/>
    </source>
</evidence>
<dbReference type="Proteomes" id="UP000266287">
    <property type="component" value="Unassembled WGS sequence"/>
</dbReference>
<evidence type="ECO:0000313" key="9">
    <source>
        <dbReference type="Proteomes" id="UP000266287"/>
    </source>
</evidence>
<keyword evidence="5" id="KW-0324">Glycolysis</keyword>
<evidence type="ECO:0000256" key="4">
    <source>
        <dbReference type="ARBA" id="ARBA00005524"/>
    </source>
</evidence>
<dbReference type="Gene3D" id="3.40.720.10">
    <property type="entry name" value="Alkaline Phosphatase, subunit A"/>
    <property type="match status" value="1"/>
</dbReference>
<evidence type="ECO:0000313" key="8">
    <source>
        <dbReference type="EMBL" id="RII00438.1"/>
    </source>
</evidence>
<comment type="similarity">
    <text evidence="4">Belongs to the BPG-independent phosphoglycerate mutase family. A-PGAM subfamily.</text>
</comment>
<dbReference type="NCBIfam" id="TIGR00306">
    <property type="entry name" value="apgM"/>
    <property type="match status" value="1"/>
</dbReference>
<dbReference type="PANTHER" id="PTHR31209">
    <property type="entry name" value="COFACTOR-INDEPENDENT PHOSPHOGLYCERATE MUTASE"/>
    <property type="match status" value="1"/>
</dbReference>
<dbReference type="InterPro" id="IPR023665">
    <property type="entry name" value="ApgAM_prokaryotes"/>
</dbReference>
<evidence type="ECO:0000259" key="7">
    <source>
        <dbReference type="Pfam" id="PF01676"/>
    </source>
</evidence>
<feature type="domain" description="Metalloenzyme" evidence="7">
    <location>
        <begin position="2"/>
        <end position="391"/>
    </location>
</feature>
<organism evidence="8 9">
    <name type="scientific">candidate division NPL-UPA2 bacterium Unc8</name>
    <dbReference type="NCBI Taxonomy" id="1980939"/>
    <lineage>
        <taxon>Bacteria</taxon>
    </lineage>
</organism>
<proteinExistence type="inferred from homology"/>
<dbReference type="EMBL" id="NDHY01000004">
    <property type="protein sequence ID" value="RII00438.1"/>
    <property type="molecule type" value="Genomic_DNA"/>
</dbReference>
<sequence length="400" mass="44113">MKKYVVFVGDGIADHPISELGGKTPLEFARTPHMDFIAREGRGGTAVMVPPKFIPSSDVAILSLLGYDPNKYYSGRGPLEAISMGVELKEDDIAFRCNLVTVNDDILVDYSAGHISNKESAVLIKFIDEKLGREDIRFYSGVSYRHLMVIGRSEESAALSALHCTPPHDILNQSVKKNLPRGKGNNLLRCLMEQSYHLLCSHEVNSVRCSLGENPGNMIWLWGQGYAPNIASFEERFGISCAAISEVDVVKGIACYARMKVISVAGATGYFDTNYKGIAAAALKSLEEKDLVFVHIQAPDEAGHMGNIKAKVRAIEDFDREIVGTILKEVSNFNAYRVLVLPDHLTALASRTHTRDAVPFAFCGNDIKSDAMDSFNEPSARKGALHLKRGWKLMEEFLKK</sequence>
<evidence type="ECO:0000256" key="5">
    <source>
        <dbReference type="ARBA" id="ARBA00023152"/>
    </source>
</evidence>
<dbReference type="InterPro" id="IPR017850">
    <property type="entry name" value="Alkaline_phosphatase_core_sf"/>
</dbReference>
<dbReference type="GO" id="GO:0046872">
    <property type="term" value="F:metal ion binding"/>
    <property type="evidence" value="ECO:0007669"/>
    <property type="project" value="InterPro"/>
</dbReference>
<keyword evidence="6" id="KW-0413">Isomerase</keyword>
<comment type="function">
    <text evidence="2">Catalyzes the interconversion of 2-phosphoglycerate and 3-phosphoglycerate.</text>
</comment>
<dbReference type="GO" id="GO:0004619">
    <property type="term" value="F:phosphoglycerate mutase activity"/>
    <property type="evidence" value="ECO:0007669"/>
    <property type="project" value="UniProtKB-EC"/>
</dbReference>
<reference evidence="8 9" key="1">
    <citation type="submission" date="2018-08" db="EMBL/GenBank/DDBJ databases">
        <title>Draft genome of candidate division NPL-UPA2 bacterium Unc8 that adapted to ultra-basic serpentinizing groundwater.</title>
        <authorList>
            <person name="Ishii S."/>
            <person name="Suzuki S."/>
            <person name="Nealson K.H."/>
        </authorList>
    </citation>
    <scope>NUCLEOTIDE SEQUENCE [LARGE SCALE GENOMIC DNA]</scope>
    <source>
        <strain evidence="8">Unc8</strain>
    </source>
</reference>
<dbReference type="SUPFAM" id="SSF53649">
    <property type="entry name" value="Alkaline phosphatase-like"/>
    <property type="match status" value="1"/>
</dbReference>
<dbReference type="Gene3D" id="3.30.70.2130">
    <property type="entry name" value="Metalloenzyme domain"/>
    <property type="match status" value="1"/>
</dbReference>
<accession>A0A399FVJ6</accession>
<dbReference type="AlphaFoldDB" id="A0A399FVJ6"/>
<dbReference type="NCBIfam" id="NF003242">
    <property type="entry name" value="PRK04200.1"/>
    <property type="match status" value="1"/>
</dbReference>
<dbReference type="InterPro" id="IPR006124">
    <property type="entry name" value="Metalloenzyme"/>
</dbReference>
<name>A0A399FVJ6_UNCN2</name>
<dbReference type="Pfam" id="PF10143">
    <property type="entry name" value="PhosphMutase"/>
    <property type="match status" value="1"/>
</dbReference>
<gene>
    <name evidence="8" type="ORF">B9J77_02500</name>
</gene>
<dbReference type="PANTHER" id="PTHR31209:SF4">
    <property type="entry name" value="2,3-BISPHOSPHOGLYCERATE-INDEPENDENT PHOSPHOGLYCERATE MUTASE"/>
    <property type="match status" value="1"/>
</dbReference>
<dbReference type="Pfam" id="PF01676">
    <property type="entry name" value="Metalloenzyme"/>
    <property type="match status" value="1"/>
</dbReference>
<protein>
    <submittedName>
        <fullName evidence="8">Cofactor-independent phosphoglycerate mutase</fullName>
    </submittedName>
</protein>
<dbReference type="NCBIfam" id="TIGR02535">
    <property type="entry name" value="hyp_Hser_kinase"/>
    <property type="match status" value="1"/>
</dbReference>
<dbReference type="GO" id="GO:0006096">
    <property type="term" value="P:glycolytic process"/>
    <property type="evidence" value="ECO:0007669"/>
    <property type="project" value="UniProtKB-KW"/>
</dbReference>
<dbReference type="InterPro" id="IPR004456">
    <property type="entry name" value="Pglycerate_mutase_ApgM"/>
</dbReference>
<evidence type="ECO:0000256" key="2">
    <source>
        <dbReference type="ARBA" id="ARBA00002315"/>
    </source>
</evidence>
<comment type="pathway">
    <text evidence="3">Carbohydrate degradation.</text>
</comment>
<dbReference type="PIRSF" id="PIRSF006392">
    <property type="entry name" value="IPGAM_arch"/>
    <property type="match status" value="1"/>
</dbReference>
<comment type="catalytic activity">
    <reaction evidence="1">
        <text>(2R)-2-phosphoglycerate = (2R)-3-phosphoglycerate</text>
        <dbReference type="Rhea" id="RHEA:15901"/>
        <dbReference type="ChEBI" id="CHEBI:58272"/>
        <dbReference type="ChEBI" id="CHEBI:58289"/>
        <dbReference type="EC" id="5.4.2.12"/>
    </reaction>
</comment>
<evidence type="ECO:0000256" key="3">
    <source>
        <dbReference type="ARBA" id="ARBA00004921"/>
    </source>
</evidence>
<evidence type="ECO:0000256" key="6">
    <source>
        <dbReference type="ARBA" id="ARBA00023235"/>
    </source>
</evidence>
<dbReference type="InterPro" id="IPR042253">
    <property type="entry name" value="Pglycerate_mutase_ApgM_sf"/>
</dbReference>